<sequence>MALNIEPAVAMVPASGGVSNHAFTNLGKQHLMKATNNDNYYVKPVSGSRAHMTSPKRTSLWVQFAAASPEENDNKNWISIIHAIYI</sequence>
<accession>A0A914C559</accession>
<reference evidence="2" key="1">
    <citation type="submission" date="2022-11" db="UniProtKB">
        <authorList>
            <consortium name="WormBaseParasite"/>
        </authorList>
    </citation>
    <scope>IDENTIFICATION</scope>
</reference>
<dbReference type="SUPFAM" id="SSF49354">
    <property type="entry name" value="PapD-like"/>
    <property type="match status" value="1"/>
</dbReference>
<dbReference type="AlphaFoldDB" id="A0A914C559"/>
<organism evidence="1 2">
    <name type="scientific">Acrobeloides nanus</name>
    <dbReference type="NCBI Taxonomy" id="290746"/>
    <lineage>
        <taxon>Eukaryota</taxon>
        <taxon>Metazoa</taxon>
        <taxon>Ecdysozoa</taxon>
        <taxon>Nematoda</taxon>
        <taxon>Chromadorea</taxon>
        <taxon>Rhabditida</taxon>
        <taxon>Tylenchina</taxon>
        <taxon>Cephalobomorpha</taxon>
        <taxon>Cephaloboidea</taxon>
        <taxon>Cephalobidae</taxon>
        <taxon>Acrobeloides</taxon>
    </lineage>
</organism>
<dbReference type="InterPro" id="IPR008962">
    <property type="entry name" value="PapD-like_sf"/>
</dbReference>
<protein>
    <submittedName>
        <fullName evidence="2">Uncharacterized protein</fullName>
    </submittedName>
</protein>
<name>A0A914C559_9BILA</name>
<keyword evidence="1" id="KW-1185">Reference proteome</keyword>
<dbReference type="Gene3D" id="2.60.40.10">
    <property type="entry name" value="Immunoglobulins"/>
    <property type="match status" value="1"/>
</dbReference>
<dbReference type="InterPro" id="IPR013783">
    <property type="entry name" value="Ig-like_fold"/>
</dbReference>
<proteinExistence type="predicted"/>
<dbReference type="WBParaSite" id="ACRNAN_Path_311.g1197.t1">
    <property type="protein sequence ID" value="ACRNAN_Path_311.g1197.t1"/>
    <property type="gene ID" value="ACRNAN_Path_311.g1197"/>
</dbReference>
<evidence type="ECO:0000313" key="2">
    <source>
        <dbReference type="WBParaSite" id="ACRNAN_Path_311.g1197.t1"/>
    </source>
</evidence>
<evidence type="ECO:0000313" key="1">
    <source>
        <dbReference type="Proteomes" id="UP000887540"/>
    </source>
</evidence>
<dbReference type="Proteomes" id="UP000887540">
    <property type="component" value="Unplaced"/>
</dbReference>